<feature type="domain" description="TLC" evidence="7">
    <location>
        <begin position="1"/>
        <end position="186"/>
    </location>
</feature>
<evidence type="ECO:0000256" key="2">
    <source>
        <dbReference type="ARBA" id="ARBA00022692"/>
    </source>
</evidence>
<dbReference type="GO" id="GO:0016020">
    <property type="term" value="C:membrane"/>
    <property type="evidence" value="ECO:0007669"/>
    <property type="project" value="UniProtKB-SubCell"/>
</dbReference>
<comment type="caution">
    <text evidence="8">The sequence shown here is derived from an EMBL/GenBank/DDBJ whole genome shotgun (WGS) entry which is preliminary data.</text>
</comment>
<evidence type="ECO:0000256" key="1">
    <source>
        <dbReference type="ARBA" id="ARBA00004141"/>
    </source>
</evidence>
<sequence length="196" mass="23069">MADISPITKSYACFGLPYFLYDIWAIYNTHYYINEEVLQSKSRHSRRIHFIRKNIAMLVHHIVLPFIFFPIIMFLRNDKGDYFVGLFYMCEAAVPFISLRFVLAQLNQKHTAAYIFTGVMMIVVFFIVRVCIFPFLYWKYSDFSGIPLSSVPFHIPLKCNAGCLVFLVVQVYFLYIMVHGAVKFFYKIFVLKSKGR</sequence>
<keyword evidence="2 5" id="KW-0812">Transmembrane</keyword>
<reference evidence="8" key="1">
    <citation type="journal article" date="2019" name="bioRxiv">
        <title>The Genome of the Zebra Mussel, Dreissena polymorpha: A Resource for Invasive Species Research.</title>
        <authorList>
            <person name="McCartney M.A."/>
            <person name="Auch B."/>
            <person name="Kono T."/>
            <person name="Mallez S."/>
            <person name="Zhang Y."/>
            <person name="Obille A."/>
            <person name="Becker A."/>
            <person name="Abrahante J.E."/>
            <person name="Garbe J."/>
            <person name="Badalamenti J.P."/>
            <person name="Herman A."/>
            <person name="Mangelson H."/>
            <person name="Liachko I."/>
            <person name="Sullivan S."/>
            <person name="Sone E.D."/>
            <person name="Koren S."/>
            <person name="Silverstein K.A.T."/>
            <person name="Beckman K.B."/>
            <person name="Gohl D.M."/>
        </authorList>
    </citation>
    <scope>NUCLEOTIDE SEQUENCE</scope>
    <source>
        <strain evidence="8">Duluth1</strain>
        <tissue evidence="8">Whole animal</tissue>
    </source>
</reference>
<dbReference type="InterPro" id="IPR050846">
    <property type="entry name" value="TLCD"/>
</dbReference>
<dbReference type="PANTHER" id="PTHR13439:SF66">
    <property type="entry name" value="BCDNA.GH12326"/>
    <property type="match status" value="1"/>
</dbReference>
<dbReference type="OrthoDB" id="10266980at2759"/>
<keyword evidence="3 6" id="KW-1133">Transmembrane helix</keyword>
<evidence type="ECO:0000256" key="4">
    <source>
        <dbReference type="ARBA" id="ARBA00023136"/>
    </source>
</evidence>
<dbReference type="PROSITE" id="PS50922">
    <property type="entry name" value="TLC"/>
    <property type="match status" value="1"/>
</dbReference>
<feature type="transmembrane region" description="Helical" evidence="6">
    <location>
        <begin position="164"/>
        <end position="186"/>
    </location>
</feature>
<gene>
    <name evidence="8" type="ORF">DPMN_008221</name>
</gene>
<keyword evidence="9" id="KW-1185">Reference proteome</keyword>
<protein>
    <recommendedName>
        <fullName evidence="7">TLC domain-containing protein</fullName>
    </recommendedName>
</protein>
<dbReference type="Pfam" id="PF03798">
    <property type="entry name" value="TRAM_LAG1_CLN8"/>
    <property type="match status" value="1"/>
</dbReference>
<evidence type="ECO:0000256" key="3">
    <source>
        <dbReference type="ARBA" id="ARBA00022989"/>
    </source>
</evidence>
<dbReference type="EMBL" id="JAIWYP010000001">
    <property type="protein sequence ID" value="KAH3884244.1"/>
    <property type="molecule type" value="Genomic_DNA"/>
</dbReference>
<dbReference type="Proteomes" id="UP000828390">
    <property type="component" value="Unassembled WGS sequence"/>
</dbReference>
<evidence type="ECO:0000256" key="6">
    <source>
        <dbReference type="SAM" id="Phobius"/>
    </source>
</evidence>
<feature type="transmembrane region" description="Helical" evidence="6">
    <location>
        <begin position="115"/>
        <end position="138"/>
    </location>
</feature>
<dbReference type="InterPro" id="IPR006634">
    <property type="entry name" value="TLC-dom"/>
</dbReference>
<reference evidence="8" key="2">
    <citation type="submission" date="2020-11" db="EMBL/GenBank/DDBJ databases">
        <authorList>
            <person name="McCartney M.A."/>
            <person name="Auch B."/>
            <person name="Kono T."/>
            <person name="Mallez S."/>
            <person name="Becker A."/>
            <person name="Gohl D.M."/>
            <person name="Silverstein K.A.T."/>
            <person name="Koren S."/>
            <person name="Bechman K.B."/>
            <person name="Herman A."/>
            <person name="Abrahante J.E."/>
            <person name="Garbe J."/>
        </authorList>
    </citation>
    <scope>NUCLEOTIDE SEQUENCE</scope>
    <source>
        <strain evidence="8">Duluth1</strain>
        <tissue evidence="8">Whole animal</tissue>
    </source>
</reference>
<evidence type="ECO:0000259" key="7">
    <source>
        <dbReference type="PROSITE" id="PS50922"/>
    </source>
</evidence>
<evidence type="ECO:0000256" key="5">
    <source>
        <dbReference type="PROSITE-ProRule" id="PRU00205"/>
    </source>
</evidence>
<accession>A0A9D4MYU7</accession>
<comment type="subcellular location">
    <subcellularLocation>
        <location evidence="1">Membrane</location>
        <topology evidence="1">Multi-pass membrane protein</topology>
    </subcellularLocation>
</comment>
<dbReference type="AlphaFoldDB" id="A0A9D4MYU7"/>
<organism evidence="8 9">
    <name type="scientific">Dreissena polymorpha</name>
    <name type="common">Zebra mussel</name>
    <name type="synonym">Mytilus polymorpha</name>
    <dbReference type="NCBI Taxonomy" id="45954"/>
    <lineage>
        <taxon>Eukaryota</taxon>
        <taxon>Metazoa</taxon>
        <taxon>Spiralia</taxon>
        <taxon>Lophotrochozoa</taxon>
        <taxon>Mollusca</taxon>
        <taxon>Bivalvia</taxon>
        <taxon>Autobranchia</taxon>
        <taxon>Heteroconchia</taxon>
        <taxon>Euheterodonta</taxon>
        <taxon>Imparidentia</taxon>
        <taxon>Neoheterodontei</taxon>
        <taxon>Myida</taxon>
        <taxon>Dreissenoidea</taxon>
        <taxon>Dreissenidae</taxon>
        <taxon>Dreissena</taxon>
    </lineage>
</organism>
<feature type="transmembrane region" description="Helical" evidence="6">
    <location>
        <begin position="55"/>
        <end position="76"/>
    </location>
</feature>
<proteinExistence type="predicted"/>
<dbReference type="GO" id="GO:0055088">
    <property type="term" value="P:lipid homeostasis"/>
    <property type="evidence" value="ECO:0007669"/>
    <property type="project" value="TreeGrafter"/>
</dbReference>
<keyword evidence="4 5" id="KW-0472">Membrane</keyword>
<feature type="transmembrane region" description="Helical" evidence="6">
    <location>
        <begin position="82"/>
        <end position="103"/>
    </location>
</feature>
<evidence type="ECO:0000313" key="8">
    <source>
        <dbReference type="EMBL" id="KAH3884244.1"/>
    </source>
</evidence>
<dbReference type="GO" id="GO:0005783">
    <property type="term" value="C:endoplasmic reticulum"/>
    <property type="evidence" value="ECO:0007669"/>
    <property type="project" value="TreeGrafter"/>
</dbReference>
<evidence type="ECO:0000313" key="9">
    <source>
        <dbReference type="Proteomes" id="UP000828390"/>
    </source>
</evidence>
<dbReference type="PANTHER" id="PTHR13439">
    <property type="entry name" value="CT120 PROTEIN"/>
    <property type="match status" value="1"/>
</dbReference>
<name>A0A9D4MYU7_DREPO</name>